<dbReference type="Proteomes" id="UP000617734">
    <property type="component" value="Unassembled WGS sequence"/>
</dbReference>
<accession>A0A919FWP1</accession>
<reference evidence="1" key="2">
    <citation type="submission" date="2020-09" db="EMBL/GenBank/DDBJ databases">
        <authorList>
            <person name="Sun Q."/>
            <person name="Ohkuma M."/>
        </authorList>
    </citation>
    <scope>NUCLEOTIDE SEQUENCE</scope>
    <source>
        <strain evidence="1">JCM 4646</strain>
    </source>
</reference>
<organism evidence="1 2">
    <name type="scientific">Kitasatospora indigofera</name>
    <dbReference type="NCBI Taxonomy" id="67307"/>
    <lineage>
        <taxon>Bacteria</taxon>
        <taxon>Bacillati</taxon>
        <taxon>Actinomycetota</taxon>
        <taxon>Actinomycetes</taxon>
        <taxon>Kitasatosporales</taxon>
        <taxon>Streptomycetaceae</taxon>
        <taxon>Kitasatospora</taxon>
    </lineage>
</organism>
<protein>
    <submittedName>
        <fullName evidence="1">Uncharacterized protein</fullName>
    </submittedName>
</protein>
<dbReference type="AlphaFoldDB" id="A0A919FWP1"/>
<sequence length="66" mass="7236">MGAKAFEVGLTGSEKAVTLAEPAPHTTKCRSRTEDFEQRPCFWCSTHEIALGPAGKITSVWEVFHS</sequence>
<evidence type="ECO:0000313" key="2">
    <source>
        <dbReference type="Proteomes" id="UP000617734"/>
    </source>
</evidence>
<evidence type="ECO:0000313" key="1">
    <source>
        <dbReference type="EMBL" id="GHH73808.1"/>
    </source>
</evidence>
<gene>
    <name evidence="1" type="ORF">GCM10018781_38980</name>
</gene>
<dbReference type="RefSeq" id="WP_190212149.1">
    <property type="nucleotide sequence ID" value="NZ_BNBO01000021.1"/>
</dbReference>
<reference evidence="1" key="1">
    <citation type="journal article" date="2014" name="Int. J. Syst. Evol. Microbiol.">
        <title>Complete genome sequence of Corynebacterium casei LMG S-19264T (=DSM 44701T), isolated from a smear-ripened cheese.</title>
        <authorList>
            <consortium name="US DOE Joint Genome Institute (JGI-PGF)"/>
            <person name="Walter F."/>
            <person name="Albersmeier A."/>
            <person name="Kalinowski J."/>
            <person name="Ruckert C."/>
        </authorList>
    </citation>
    <scope>NUCLEOTIDE SEQUENCE</scope>
    <source>
        <strain evidence="1">JCM 4646</strain>
    </source>
</reference>
<name>A0A919FWP1_9ACTN</name>
<proteinExistence type="predicted"/>
<dbReference type="GeneID" id="95354302"/>
<comment type="caution">
    <text evidence="1">The sequence shown here is derived from an EMBL/GenBank/DDBJ whole genome shotgun (WGS) entry which is preliminary data.</text>
</comment>
<keyword evidence="2" id="KW-1185">Reference proteome</keyword>
<dbReference type="EMBL" id="BNBO01000021">
    <property type="protein sequence ID" value="GHH73808.1"/>
    <property type="molecule type" value="Genomic_DNA"/>
</dbReference>